<gene>
    <name evidence="2" type="ORF">EZ242_02935</name>
</gene>
<keyword evidence="3" id="KW-1185">Reference proteome</keyword>
<dbReference type="OrthoDB" id="9796567at2"/>
<proteinExistence type="predicted"/>
<accession>A0A4Z0C3D9</accession>
<dbReference type="Pfam" id="PF11304">
    <property type="entry name" value="DUF3106"/>
    <property type="match status" value="1"/>
</dbReference>
<dbReference type="EMBL" id="SMLL01000001">
    <property type="protein sequence ID" value="TFZ04719.1"/>
    <property type="molecule type" value="Genomic_DNA"/>
</dbReference>
<dbReference type="RefSeq" id="WP_135283601.1">
    <property type="nucleotide sequence ID" value="NZ_SMLL01000001.1"/>
</dbReference>
<dbReference type="Proteomes" id="UP000297564">
    <property type="component" value="Unassembled WGS sequence"/>
</dbReference>
<name>A0A4Z0C3D9_9BURK</name>
<feature type="compositionally biased region" description="Pro residues" evidence="1">
    <location>
        <begin position="171"/>
        <end position="187"/>
    </location>
</feature>
<comment type="caution">
    <text evidence="2">The sequence shown here is derived from an EMBL/GenBank/DDBJ whole genome shotgun (WGS) entry which is preliminary data.</text>
</comment>
<dbReference type="InterPro" id="IPR021455">
    <property type="entry name" value="DUF3106"/>
</dbReference>
<evidence type="ECO:0000256" key="1">
    <source>
        <dbReference type="SAM" id="MobiDB-lite"/>
    </source>
</evidence>
<evidence type="ECO:0000313" key="2">
    <source>
        <dbReference type="EMBL" id="TFZ04719.1"/>
    </source>
</evidence>
<sequence length="198" mass="21161">MASNAALAQPTASPALLAAAPVGDAPRAWAALSRENRRALAPLASNWSRLSDAQRRKWLALAHNFGSLSPAEQATLQARMSEWIALSPQQRAQARLNFGEARQLPADERKAKWEAYQALPPDEKRRLAETARPRTPGTASPVRPVPADKLVTVPRAAAPSGKPARIVTLPAPEPALPPPPQPAPPQSAPAVEPQHDPE</sequence>
<reference evidence="2 3" key="1">
    <citation type="submission" date="2019-03" db="EMBL/GenBank/DDBJ databases">
        <title>Ramlibacter rhizophilus CCTCC AB2015357, whole genome shotgun sequence.</title>
        <authorList>
            <person name="Zhang X."/>
            <person name="Feng G."/>
            <person name="Zhu H."/>
        </authorList>
    </citation>
    <scope>NUCLEOTIDE SEQUENCE [LARGE SCALE GENOMIC DNA]</scope>
    <source>
        <strain evidence="2 3">CCTCC AB2015357</strain>
    </source>
</reference>
<protein>
    <submittedName>
        <fullName evidence="2">DUF3106 domain-containing protein</fullName>
    </submittedName>
</protein>
<organism evidence="2 3">
    <name type="scientific">Ramlibacter rhizophilus</name>
    <dbReference type="NCBI Taxonomy" id="1781167"/>
    <lineage>
        <taxon>Bacteria</taxon>
        <taxon>Pseudomonadati</taxon>
        <taxon>Pseudomonadota</taxon>
        <taxon>Betaproteobacteria</taxon>
        <taxon>Burkholderiales</taxon>
        <taxon>Comamonadaceae</taxon>
        <taxon>Ramlibacter</taxon>
    </lineage>
</organism>
<feature type="compositionally biased region" description="Basic and acidic residues" evidence="1">
    <location>
        <begin position="121"/>
        <end position="132"/>
    </location>
</feature>
<evidence type="ECO:0000313" key="3">
    <source>
        <dbReference type="Proteomes" id="UP000297564"/>
    </source>
</evidence>
<feature type="region of interest" description="Disordered" evidence="1">
    <location>
        <begin position="119"/>
        <end position="198"/>
    </location>
</feature>
<dbReference type="AlphaFoldDB" id="A0A4Z0C3D9"/>